<keyword evidence="5" id="KW-1185">Reference proteome</keyword>
<dbReference type="PANTHER" id="PTHR37543">
    <property type="entry name" value="CCCH ZINC FINGER DNA BINDING PROTEIN (AFU_ORTHOLOGUE AFUA_5G12760)"/>
    <property type="match status" value="1"/>
</dbReference>
<organism evidence="4 5">
    <name type="scientific">Lachnellula cervina</name>
    <dbReference type="NCBI Taxonomy" id="1316786"/>
    <lineage>
        <taxon>Eukaryota</taxon>
        <taxon>Fungi</taxon>
        <taxon>Dikarya</taxon>
        <taxon>Ascomycota</taxon>
        <taxon>Pezizomycotina</taxon>
        <taxon>Leotiomycetes</taxon>
        <taxon>Helotiales</taxon>
        <taxon>Lachnaceae</taxon>
        <taxon>Lachnellula</taxon>
    </lineage>
</organism>
<feature type="domain" description="C3H1-type" evidence="3">
    <location>
        <begin position="340"/>
        <end position="367"/>
    </location>
</feature>
<dbReference type="Pfam" id="PF25540">
    <property type="entry name" value="DUF7923"/>
    <property type="match status" value="1"/>
</dbReference>
<dbReference type="EMBL" id="QGMG01000174">
    <property type="protein sequence ID" value="TVY56270.1"/>
    <property type="molecule type" value="Genomic_DNA"/>
</dbReference>
<protein>
    <recommendedName>
        <fullName evidence="3">C3H1-type domain-containing protein</fullName>
    </recommendedName>
</protein>
<keyword evidence="2" id="KW-0175">Coiled coil</keyword>
<accession>A0A7D8YSP5</accession>
<evidence type="ECO:0000313" key="5">
    <source>
        <dbReference type="Proteomes" id="UP000481288"/>
    </source>
</evidence>
<sequence>MVSVEVYEERFKRLKEVDPGKDKVIEDLISEVKELERGLTEKKWDLEREQETTKVYQSKHYDIQTKLKKMEEVIRSNSFVSVLIDGDSMPFVDRFVKSAKEGGMEAAHNLRSKVCEYVSNKLDLPNNIQIKVRIYANMKGLASTYYHSKILDSAADLDAFVRGFNMGHPMSDFVDAGDGKECADSKLKAWFDYDIADVQCQAVIFGGSADNGYARLLQPYVGDSSKNKRIILIEGPPFVKELAGLKDKFLVACFPDIFRHTKLSPRRVSFSKTPPATPIPNALSYTAIAYPVDVAAVRPDDASNPSVTVPARRNYPLLKNGRGHRLDAVISPPQSLVRVLKNKKLCNPFHILGECSYPDCIFIHGARLDEKGIEARRLLARQAPCSSGLHCEDEKCLFGHQCPDRACARIGKGCRFTPEMHSVDRS</sequence>
<name>A0A7D8YSP5_9HELO</name>
<gene>
    <name evidence="4" type="ORF">LCER1_G002953</name>
</gene>
<dbReference type="InterPro" id="IPR000571">
    <property type="entry name" value="Znf_CCCH"/>
</dbReference>
<dbReference type="GO" id="GO:0008270">
    <property type="term" value="F:zinc ion binding"/>
    <property type="evidence" value="ECO:0007669"/>
    <property type="project" value="UniProtKB-KW"/>
</dbReference>
<dbReference type="InterPro" id="IPR057654">
    <property type="entry name" value="Znf-CCCH_tandem"/>
</dbReference>
<evidence type="ECO:0000256" key="2">
    <source>
        <dbReference type="SAM" id="Coils"/>
    </source>
</evidence>
<evidence type="ECO:0000313" key="4">
    <source>
        <dbReference type="EMBL" id="TVY56270.1"/>
    </source>
</evidence>
<feature type="coiled-coil region" evidence="2">
    <location>
        <begin position="25"/>
        <end position="52"/>
    </location>
</feature>
<proteinExistence type="predicted"/>
<reference evidence="4 5" key="1">
    <citation type="submission" date="2018-05" db="EMBL/GenBank/DDBJ databases">
        <title>Whole genome sequencing for identification of molecular markers to develop diagnostic detection tools for the regulated plant pathogen Lachnellula willkommii.</title>
        <authorList>
            <person name="Giroux E."/>
            <person name="Bilodeau G."/>
        </authorList>
    </citation>
    <scope>NUCLEOTIDE SEQUENCE [LARGE SCALE GENOMIC DNA]</scope>
    <source>
        <strain evidence="4 5">CBS 625.97</strain>
    </source>
</reference>
<feature type="zinc finger region" description="C3H1-type" evidence="1">
    <location>
        <begin position="340"/>
        <end position="367"/>
    </location>
</feature>
<dbReference type="InterPro" id="IPR057683">
    <property type="entry name" value="DUF7923"/>
</dbReference>
<dbReference type="PROSITE" id="PS50103">
    <property type="entry name" value="ZF_C3H1"/>
    <property type="match status" value="1"/>
</dbReference>
<comment type="caution">
    <text evidence="4">The sequence shown here is derived from an EMBL/GenBank/DDBJ whole genome shotgun (WGS) entry which is preliminary data.</text>
</comment>
<dbReference type="Pfam" id="PF25542">
    <property type="entry name" value="zf-CCCH_12"/>
    <property type="match status" value="1"/>
</dbReference>
<evidence type="ECO:0000259" key="3">
    <source>
        <dbReference type="PROSITE" id="PS50103"/>
    </source>
</evidence>
<dbReference type="Proteomes" id="UP000481288">
    <property type="component" value="Unassembled WGS sequence"/>
</dbReference>
<dbReference type="Pfam" id="PF25543">
    <property type="entry name" value="zf-CCCH_tandem"/>
    <property type="match status" value="1"/>
</dbReference>
<keyword evidence="1" id="KW-0479">Metal-binding</keyword>
<keyword evidence="1" id="KW-0862">Zinc</keyword>
<evidence type="ECO:0000256" key="1">
    <source>
        <dbReference type="PROSITE-ProRule" id="PRU00723"/>
    </source>
</evidence>
<dbReference type="AlphaFoldDB" id="A0A7D8YSP5"/>
<keyword evidence="1" id="KW-0863">Zinc-finger</keyword>
<dbReference type="PANTHER" id="PTHR37543:SF1">
    <property type="entry name" value="CCCH ZINC FINGER DNA BINDING PROTEIN (AFU_ORTHOLOGUE AFUA_5G12760)"/>
    <property type="match status" value="1"/>
</dbReference>
<dbReference type="OrthoDB" id="3512845at2759"/>